<feature type="compositionally biased region" description="Basic residues" evidence="1">
    <location>
        <begin position="8"/>
        <end position="22"/>
    </location>
</feature>
<reference evidence="2" key="1">
    <citation type="submission" date="2020-02" db="EMBL/GenBank/DDBJ databases">
        <authorList>
            <person name="Meier V. D."/>
        </authorList>
    </citation>
    <scope>NUCLEOTIDE SEQUENCE</scope>
    <source>
        <strain evidence="2">AVDCRST_MAG38</strain>
    </source>
</reference>
<proteinExistence type="predicted"/>
<feature type="non-terminal residue" evidence="2">
    <location>
        <position position="218"/>
    </location>
</feature>
<feature type="compositionally biased region" description="Basic residues" evidence="1">
    <location>
        <begin position="173"/>
        <end position="207"/>
    </location>
</feature>
<feature type="compositionally biased region" description="Basic residues" evidence="1">
    <location>
        <begin position="73"/>
        <end position="90"/>
    </location>
</feature>
<gene>
    <name evidence="2" type="ORF">AVDCRST_MAG38-2405</name>
</gene>
<dbReference type="EMBL" id="CADCVJ010000203">
    <property type="protein sequence ID" value="CAA9487076.1"/>
    <property type="molecule type" value="Genomic_DNA"/>
</dbReference>
<feature type="region of interest" description="Disordered" evidence="1">
    <location>
        <begin position="106"/>
        <end position="218"/>
    </location>
</feature>
<feature type="region of interest" description="Disordered" evidence="1">
    <location>
        <begin position="1"/>
        <end position="90"/>
    </location>
</feature>
<feature type="compositionally biased region" description="Low complexity" evidence="1">
    <location>
        <begin position="106"/>
        <end position="118"/>
    </location>
</feature>
<name>A0A6J4S2C3_9ACTN</name>
<organism evidence="2">
    <name type="scientific">uncultured Solirubrobacteraceae bacterium</name>
    <dbReference type="NCBI Taxonomy" id="1162706"/>
    <lineage>
        <taxon>Bacteria</taxon>
        <taxon>Bacillati</taxon>
        <taxon>Actinomycetota</taxon>
        <taxon>Thermoleophilia</taxon>
        <taxon>Solirubrobacterales</taxon>
        <taxon>Solirubrobacteraceae</taxon>
        <taxon>environmental samples</taxon>
    </lineage>
</organism>
<dbReference type="AlphaFoldDB" id="A0A6J4S2C3"/>
<sequence length="218" mass="24640">VRPLHALDRRRRAPRRSLRHQRLPVAGERHAAALQRLPGRAGPRRRRRPAGEAADVGAEDARRQGAGADQRPRRDRRHASAVRLVDRRRGRALPGAGRRLVRVAARGAAGPAAGALPSPRRRRRAVRLRRPARARLRGHPDHDAQRGLRSPARPHARGARRRRRRSGLAGSRHERRGRRGPPGATRRRARQRRARQRARQPRRRRGRGAPGGRAHPLL</sequence>
<feature type="compositionally biased region" description="Basic residues" evidence="1">
    <location>
        <begin position="152"/>
        <end position="166"/>
    </location>
</feature>
<protein>
    <submittedName>
        <fullName evidence="2">Uncharacterized protein</fullName>
    </submittedName>
</protein>
<feature type="non-terminal residue" evidence="2">
    <location>
        <position position="1"/>
    </location>
</feature>
<evidence type="ECO:0000313" key="2">
    <source>
        <dbReference type="EMBL" id="CAA9487076.1"/>
    </source>
</evidence>
<accession>A0A6J4S2C3</accession>
<evidence type="ECO:0000256" key="1">
    <source>
        <dbReference type="SAM" id="MobiDB-lite"/>
    </source>
</evidence>
<feature type="compositionally biased region" description="Basic residues" evidence="1">
    <location>
        <begin position="119"/>
        <end position="137"/>
    </location>
</feature>